<dbReference type="Pfam" id="PF00392">
    <property type="entry name" value="GntR"/>
    <property type="match status" value="1"/>
</dbReference>
<evidence type="ECO:0000256" key="3">
    <source>
        <dbReference type="ARBA" id="ARBA00023163"/>
    </source>
</evidence>
<gene>
    <name evidence="5" type="ORF">ACFSFY_01705</name>
</gene>
<evidence type="ECO:0000259" key="4">
    <source>
        <dbReference type="PROSITE" id="PS50949"/>
    </source>
</evidence>
<dbReference type="SMART" id="SM00345">
    <property type="entry name" value="HTH_GNTR"/>
    <property type="match status" value="1"/>
</dbReference>
<dbReference type="Pfam" id="PF07729">
    <property type="entry name" value="FCD"/>
    <property type="match status" value="1"/>
</dbReference>
<sequence length="221" mass="25716">MNVKRKSSADIAYDAVRIKIIELEYAPEKQLVEEELSAQLNVSRTPLRQALYRLELEGLIIKQANGRMHVAPITLVEAEEVYKVREVIEGLLAREATLNMTDEKLHQLEDVLVLMKLAAEQGRIEHTIMYGSEFHSKLYALSSNQTAKRLMEQLDGQIERYRRISGYKNPEYSPILPVHEHEEIMKYIRERNADMVEEEMRKHIMRNLTVAKETLLLSLEN</sequence>
<dbReference type="Proteomes" id="UP001597218">
    <property type="component" value="Unassembled WGS sequence"/>
</dbReference>
<organism evidence="5 6">
    <name type="scientific">Sporosarcina siberiensis</name>
    <dbReference type="NCBI Taxonomy" id="1365606"/>
    <lineage>
        <taxon>Bacteria</taxon>
        <taxon>Bacillati</taxon>
        <taxon>Bacillota</taxon>
        <taxon>Bacilli</taxon>
        <taxon>Bacillales</taxon>
        <taxon>Caryophanaceae</taxon>
        <taxon>Sporosarcina</taxon>
    </lineage>
</organism>
<dbReference type="PROSITE" id="PS50949">
    <property type="entry name" value="HTH_GNTR"/>
    <property type="match status" value="1"/>
</dbReference>
<dbReference type="SMART" id="SM00895">
    <property type="entry name" value="FCD"/>
    <property type="match status" value="1"/>
</dbReference>
<keyword evidence="1" id="KW-0805">Transcription regulation</keyword>
<keyword evidence="6" id="KW-1185">Reference proteome</keyword>
<dbReference type="SUPFAM" id="SSF48008">
    <property type="entry name" value="GntR ligand-binding domain-like"/>
    <property type="match status" value="1"/>
</dbReference>
<dbReference type="SUPFAM" id="SSF46785">
    <property type="entry name" value="Winged helix' DNA-binding domain"/>
    <property type="match status" value="1"/>
</dbReference>
<dbReference type="EMBL" id="JBHUGI010000004">
    <property type="protein sequence ID" value="MFD1926788.1"/>
    <property type="molecule type" value="Genomic_DNA"/>
</dbReference>
<proteinExistence type="predicted"/>
<evidence type="ECO:0000313" key="5">
    <source>
        <dbReference type="EMBL" id="MFD1926788.1"/>
    </source>
</evidence>
<dbReference type="InterPro" id="IPR036388">
    <property type="entry name" value="WH-like_DNA-bd_sf"/>
</dbReference>
<comment type="caution">
    <text evidence="5">The sequence shown here is derived from an EMBL/GenBank/DDBJ whole genome shotgun (WGS) entry which is preliminary data.</text>
</comment>
<dbReference type="InterPro" id="IPR008920">
    <property type="entry name" value="TF_FadR/GntR_C"/>
</dbReference>
<dbReference type="Gene3D" id="1.10.10.10">
    <property type="entry name" value="Winged helix-like DNA-binding domain superfamily/Winged helix DNA-binding domain"/>
    <property type="match status" value="1"/>
</dbReference>
<feature type="domain" description="HTH gntR-type" evidence="4">
    <location>
        <begin position="6"/>
        <end position="73"/>
    </location>
</feature>
<dbReference type="InterPro" id="IPR000524">
    <property type="entry name" value="Tscrpt_reg_HTH_GntR"/>
</dbReference>
<keyword evidence="2" id="KW-0238">DNA-binding</keyword>
<protein>
    <submittedName>
        <fullName evidence="5">GntR family transcriptional regulator</fullName>
    </submittedName>
</protein>
<dbReference type="RefSeq" id="WP_381535445.1">
    <property type="nucleotide sequence ID" value="NZ_JBHUGI010000004.1"/>
</dbReference>
<reference evidence="6" key="1">
    <citation type="journal article" date="2019" name="Int. J. Syst. Evol. Microbiol.">
        <title>The Global Catalogue of Microorganisms (GCM) 10K type strain sequencing project: providing services to taxonomists for standard genome sequencing and annotation.</title>
        <authorList>
            <consortium name="The Broad Institute Genomics Platform"/>
            <consortium name="The Broad Institute Genome Sequencing Center for Infectious Disease"/>
            <person name="Wu L."/>
            <person name="Ma J."/>
        </authorList>
    </citation>
    <scope>NUCLEOTIDE SEQUENCE [LARGE SCALE GENOMIC DNA]</scope>
    <source>
        <strain evidence="6">CGMCC 4.7177</strain>
    </source>
</reference>
<name>A0ABW4SBG8_9BACL</name>
<evidence type="ECO:0000313" key="6">
    <source>
        <dbReference type="Proteomes" id="UP001597218"/>
    </source>
</evidence>
<keyword evidence="3" id="KW-0804">Transcription</keyword>
<dbReference type="PANTHER" id="PTHR43537:SF24">
    <property type="entry name" value="GLUCONATE OPERON TRANSCRIPTIONAL REPRESSOR"/>
    <property type="match status" value="1"/>
</dbReference>
<accession>A0ABW4SBG8</accession>
<dbReference type="PANTHER" id="PTHR43537">
    <property type="entry name" value="TRANSCRIPTIONAL REGULATOR, GNTR FAMILY"/>
    <property type="match status" value="1"/>
</dbReference>
<evidence type="ECO:0000256" key="1">
    <source>
        <dbReference type="ARBA" id="ARBA00023015"/>
    </source>
</evidence>
<dbReference type="InterPro" id="IPR036390">
    <property type="entry name" value="WH_DNA-bd_sf"/>
</dbReference>
<evidence type="ECO:0000256" key="2">
    <source>
        <dbReference type="ARBA" id="ARBA00023125"/>
    </source>
</evidence>
<dbReference type="Gene3D" id="1.20.120.530">
    <property type="entry name" value="GntR ligand-binding domain-like"/>
    <property type="match status" value="1"/>
</dbReference>
<dbReference type="InterPro" id="IPR011711">
    <property type="entry name" value="GntR_C"/>
</dbReference>
<dbReference type="PRINTS" id="PR00035">
    <property type="entry name" value="HTHGNTR"/>
</dbReference>